<evidence type="ECO:0000256" key="5">
    <source>
        <dbReference type="HAMAP-Rule" id="MF_01326"/>
    </source>
</evidence>
<evidence type="ECO:0000256" key="3">
    <source>
        <dbReference type="ARBA" id="ARBA00023274"/>
    </source>
</evidence>
<proteinExistence type="inferred from homology"/>
<feature type="domain" description="KOW" evidence="7">
    <location>
        <begin position="6"/>
        <end position="33"/>
    </location>
</feature>
<accession>A0A4U7BQA9</accession>
<dbReference type="EMBL" id="NXLZ01000005">
    <property type="protein sequence ID" value="TKX31116.1"/>
    <property type="molecule type" value="Genomic_DNA"/>
</dbReference>
<dbReference type="GO" id="GO:0005840">
    <property type="term" value="C:ribosome"/>
    <property type="evidence" value="ECO:0007669"/>
    <property type="project" value="UniProtKB-KW"/>
</dbReference>
<dbReference type="GO" id="GO:0019843">
    <property type="term" value="F:rRNA binding"/>
    <property type="evidence" value="ECO:0007669"/>
    <property type="project" value="UniProtKB-UniRule"/>
</dbReference>
<evidence type="ECO:0000256" key="4">
    <source>
        <dbReference type="ARBA" id="ARBA00035206"/>
    </source>
</evidence>
<dbReference type="InterPro" id="IPR003256">
    <property type="entry name" value="Ribosomal_uL24"/>
</dbReference>
<sequence length="77" mass="8290">MAVKLKIKKGDNVKIIAGDDKGKTGKVLVVYPKTLKVVVEGCKIAKKAIKPSDKNPNGGFVNKEMPIDISNVAKIQE</sequence>
<evidence type="ECO:0000256" key="1">
    <source>
        <dbReference type="ARBA" id="ARBA00010618"/>
    </source>
</evidence>
<dbReference type="CDD" id="cd06089">
    <property type="entry name" value="KOW_RPL26"/>
    <property type="match status" value="1"/>
</dbReference>
<name>A0A4U7BQA9_9BACT</name>
<dbReference type="HAMAP" id="MF_01326_B">
    <property type="entry name" value="Ribosomal_uL24_B"/>
    <property type="match status" value="1"/>
</dbReference>
<keyword evidence="2 5" id="KW-0689">Ribosomal protein</keyword>
<dbReference type="AlphaFoldDB" id="A0A4U7BQA9"/>
<keyword evidence="3 5" id="KW-0687">Ribonucleoprotein</keyword>
<dbReference type="RefSeq" id="WP_137620532.1">
    <property type="nucleotide sequence ID" value="NZ_NXLZ01000005.1"/>
</dbReference>
<evidence type="ECO:0000313" key="8">
    <source>
        <dbReference type="EMBL" id="TKX31116.1"/>
    </source>
</evidence>
<keyword evidence="9" id="KW-1185">Reference proteome</keyword>
<keyword evidence="5" id="KW-0699">rRNA-binding</keyword>
<dbReference type="InterPro" id="IPR005825">
    <property type="entry name" value="Ribosomal_uL24_CS"/>
</dbReference>
<dbReference type="NCBIfam" id="TIGR01079">
    <property type="entry name" value="rplX_bact"/>
    <property type="match status" value="1"/>
</dbReference>
<dbReference type="InterPro" id="IPR057264">
    <property type="entry name" value="Ribosomal_uL24_C"/>
</dbReference>
<comment type="function">
    <text evidence="5">One of two assembly initiator proteins, it binds directly to the 5'-end of the 23S rRNA, where it nucleates assembly of the 50S subunit.</text>
</comment>
<dbReference type="Gene3D" id="2.30.30.30">
    <property type="match status" value="1"/>
</dbReference>
<dbReference type="InterPro" id="IPR005824">
    <property type="entry name" value="KOW"/>
</dbReference>
<dbReference type="InterPro" id="IPR014722">
    <property type="entry name" value="Rib_uL2_dom2"/>
</dbReference>
<dbReference type="SUPFAM" id="SSF50104">
    <property type="entry name" value="Translation proteins SH3-like domain"/>
    <property type="match status" value="1"/>
</dbReference>
<dbReference type="Proteomes" id="UP000308838">
    <property type="component" value="Unassembled WGS sequence"/>
</dbReference>
<comment type="subunit">
    <text evidence="5">Part of the 50S ribosomal subunit.</text>
</comment>
<dbReference type="InterPro" id="IPR008991">
    <property type="entry name" value="Translation_prot_SH3-like_sf"/>
</dbReference>
<evidence type="ECO:0000259" key="7">
    <source>
        <dbReference type="SMART" id="SM00739"/>
    </source>
</evidence>
<reference evidence="8 9" key="1">
    <citation type="submission" date="2018-05" db="EMBL/GenBank/DDBJ databases">
        <title>Novel Campyloabacter and Helicobacter Species and Strains.</title>
        <authorList>
            <person name="Mannion A.J."/>
            <person name="Shen Z."/>
            <person name="Fox J.G."/>
        </authorList>
    </citation>
    <scope>NUCLEOTIDE SEQUENCE [LARGE SCALE GENOMIC DNA]</scope>
    <source>
        <strain evidence="9">MIT17-664</strain>
    </source>
</reference>
<dbReference type="Pfam" id="PF00467">
    <property type="entry name" value="KOW"/>
    <property type="match status" value="1"/>
</dbReference>
<dbReference type="OrthoDB" id="9807419at2"/>
<dbReference type="GO" id="GO:0003735">
    <property type="term" value="F:structural constituent of ribosome"/>
    <property type="evidence" value="ECO:0007669"/>
    <property type="project" value="InterPro"/>
</dbReference>
<dbReference type="PROSITE" id="PS01108">
    <property type="entry name" value="RIBOSOMAL_L24"/>
    <property type="match status" value="1"/>
</dbReference>
<dbReference type="PANTHER" id="PTHR12903">
    <property type="entry name" value="MITOCHONDRIAL RIBOSOMAL PROTEIN L24"/>
    <property type="match status" value="1"/>
</dbReference>
<comment type="caution">
    <text evidence="8">The sequence shown here is derived from an EMBL/GenBank/DDBJ whole genome shotgun (WGS) entry which is preliminary data.</text>
</comment>
<dbReference type="SMART" id="SM00739">
    <property type="entry name" value="KOW"/>
    <property type="match status" value="1"/>
</dbReference>
<protein>
    <recommendedName>
        <fullName evidence="4 5">Large ribosomal subunit protein uL24</fullName>
    </recommendedName>
</protein>
<gene>
    <name evidence="5" type="primary">rplX</name>
    <name evidence="8" type="ORF">CQA69_04015</name>
</gene>
<evidence type="ECO:0000256" key="2">
    <source>
        <dbReference type="ARBA" id="ARBA00022980"/>
    </source>
</evidence>
<evidence type="ECO:0000313" key="9">
    <source>
        <dbReference type="Proteomes" id="UP000308838"/>
    </source>
</evidence>
<comment type="function">
    <text evidence="5">One of the proteins that surrounds the polypeptide exit tunnel on the outside of the subunit.</text>
</comment>
<dbReference type="GO" id="GO:1990904">
    <property type="term" value="C:ribonucleoprotein complex"/>
    <property type="evidence" value="ECO:0007669"/>
    <property type="project" value="UniProtKB-KW"/>
</dbReference>
<keyword evidence="5" id="KW-0694">RNA-binding</keyword>
<dbReference type="Pfam" id="PF17136">
    <property type="entry name" value="ribosomal_L24"/>
    <property type="match status" value="1"/>
</dbReference>
<dbReference type="InterPro" id="IPR041988">
    <property type="entry name" value="Ribosomal_uL24_KOW"/>
</dbReference>
<evidence type="ECO:0000256" key="6">
    <source>
        <dbReference type="RuleBase" id="RU003477"/>
    </source>
</evidence>
<comment type="similarity">
    <text evidence="1 5 6">Belongs to the universal ribosomal protein uL24 family.</text>
</comment>
<dbReference type="GO" id="GO:0006412">
    <property type="term" value="P:translation"/>
    <property type="evidence" value="ECO:0007669"/>
    <property type="project" value="UniProtKB-UniRule"/>
</dbReference>
<organism evidence="8 9">
    <name type="scientific">Campylobacter estrildidarum</name>
    <dbReference type="NCBI Taxonomy" id="2510189"/>
    <lineage>
        <taxon>Bacteria</taxon>
        <taxon>Pseudomonadati</taxon>
        <taxon>Campylobacterota</taxon>
        <taxon>Epsilonproteobacteria</taxon>
        <taxon>Campylobacterales</taxon>
        <taxon>Campylobacteraceae</taxon>
        <taxon>Campylobacter</taxon>
    </lineage>
</organism>